<dbReference type="HAMAP" id="MF_00340">
    <property type="entry name" value="Ribosomal_bL32"/>
    <property type="match status" value="1"/>
</dbReference>
<dbReference type="Pfam" id="PF01783">
    <property type="entry name" value="Ribosomal_L32p"/>
    <property type="match status" value="1"/>
</dbReference>
<proteinExistence type="inferred from homology"/>
<comment type="similarity">
    <text evidence="1 5">Belongs to the bacterial ribosomal protein bL32 family.</text>
</comment>
<evidence type="ECO:0000256" key="4">
    <source>
        <dbReference type="ARBA" id="ARBA00035178"/>
    </source>
</evidence>
<dbReference type="InterPro" id="IPR002677">
    <property type="entry name" value="Ribosomal_bL32"/>
</dbReference>
<evidence type="ECO:0000313" key="7">
    <source>
        <dbReference type="EMBL" id="AUM14626.1"/>
    </source>
</evidence>
<dbReference type="Proteomes" id="UP000235116">
    <property type="component" value="Chromosome"/>
</dbReference>
<dbReference type="SUPFAM" id="SSF57829">
    <property type="entry name" value="Zn-binding ribosomal proteins"/>
    <property type="match status" value="1"/>
</dbReference>
<dbReference type="InterPro" id="IPR044957">
    <property type="entry name" value="Ribosomal_bL32_bact"/>
</dbReference>
<feature type="compositionally biased region" description="Basic residues" evidence="6">
    <location>
        <begin position="7"/>
        <end position="16"/>
    </location>
</feature>
<evidence type="ECO:0000256" key="1">
    <source>
        <dbReference type="ARBA" id="ARBA00008560"/>
    </source>
</evidence>
<feature type="compositionally biased region" description="Polar residues" evidence="6">
    <location>
        <begin position="23"/>
        <end position="34"/>
    </location>
</feature>
<keyword evidence="3 5" id="KW-0687">Ribonucleoprotein</keyword>
<dbReference type="GO" id="GO:0006412">
    <property type="term" value="P:translation"/>
    <property type="evidence" value="ECO:0007669"/>
    <property type="project" value="UniProtKB-UniRule"/>
</dbReference>
<evidence type="ECO:0000256" key="6">
    <source>
        <dbReference type="SAM" id="MobiDB-lite"/>
    </source>
</evidence>
<keyword evidence="2 5" id="KW-0689">Ribosomal protein</keyword>
<dbReference type="PANTHER" id="PTHR35534">
    <property type="entry name" value="50S RIBOSOMAL PROTEIN L32"/>
    <property type="match status" value="1"/>
</dbReference>
<dbReference type="AlphaFoldDB" id="A0A2K9LQL4"/>
<dbReference type="RefSeq" id="WP_101895999.1">
    <property type="nucleotide sequence ID" value="NZ_CP022684.1"/>
</dbReference>
<accession>A0A2K9LQL4</accession>
<dbReference type="GO" id="GO:0015934">
    <property type="term" value="C:large ribosomal subunit"/>
    <property type="evidence" value="ECO:0007669"/>
    <property type="project" value="InterPro"/>
</dbReference>
<gene>
    <name evidence="5" type="primary">rpmF</name>
    <name evidence="7" type="ORF">Kalk_20295</name>
</gene>
<protein>
    <recommendedName>
        <fullName evidence="4 5">Large ribosomal subunit protein bL32</fullName>
    </recommendedName>
</protein>
<keyword evidence="8" id="KW-1185">Reference proteome</keyword>
<dbReference type="EMBL" id="CP022684">
    <property type="protein sequence ID" value="AUM14626.1"/>
    <property type="molecule type" value="Genomic_DNA"/>
</dbReference>
<dbReference type="GO" id="GO:0003735">
    <property type="term" value="F:structural constituent of ribosome"/>
    <property type="evidence" value="ECO:0007669"/>
    <property type="project" value="InterPro"/>
</dbReference>
<feature type="region of interest" description="Disordered" evidence="6">
    <location>
        <begin position="1"/>
        <end position="60"/>
    </location>
</feature>
<dbReference type="PANTHER" id="PTHR35534:SF1">
    <property type="entry name" value="LARGE RIBOSOMAL SUBUNIT PROTEIN BL32"/>
    <property type="match status" value="1"/>
</dbReference>
<sequence length="60" mass="6892">MAVQQNRKTRSKRGMRRSHDSLPGSTLSEDVTTGETHRRHHVTPDGFYRGRQVIASKDEE</sequence>
<dbReference type="OrthoDB" id="9801927at2"/>
<evidence type="ECO:0000256" key="3">
    <source>
        <dbReference type="ARBA" id="ARBA00023274"/>
    </source>
</evidence>
<evidence type="ECO:0000256" key="5">
    <source>
        <dbReference type="HAMAP-Rule" id="MF_00340"/>
    </source>
</evidence>
<organism evidence="7 8">
    <name type="scientific">Ketobacter alkanivorans</name>
    <dbReference type="NCBI Taxonomy" id="1917421"/>
    <lineage>
        <taxon>Bacteria</taxon>
        <taxon>Pseudomonadati</taxon>
        <taxon>Pseudomonadota</taxon>
        <taxon>Gammaproteobacteria</taxon>
        <taxon>Pseudomonadales</taxon>
        <taxon>Ketobacteraceae</taxon>
        <taxon>Ketobacter</taxon>
    </lineage>
</organism>
<reference evidence="8" key="1">
    <citation type="submission" date="2017-08" db="EMBL/GenBank/DDBJ databases">
        <title>Direct submision.</title>
        <authorList>
            <person name="Kim S.-J."/>
            <person name="Rhee S.-K."/>
        </authorList>
    </citation>
    <scope>NUCLEOTIDE SEQUENCE [LARGE SCALE GENOMIC DNA]</scope>
    <source>
        <strain evidence="8">GI5</strain>
    </source>
</reference>
<name>A0A2K9LQL4_9GAMM</name>
<dbReference type="NCBIfam" id="TIGR01031">
    <property type="entry name" value="rpmF_bact"/>
    <property type="match status" value="1"/>
</dbReference>
<dbReference type="InterPro" id="IPR011332">
    <property type="entry name" value="Ribosomal_zn-bd"/>
</dbReference>
<dbReference type="KEGG" id="kak:Kalk_20295"/>
<evidence type="ECO:0000313" key="8">
    <source>
        <dbReference type="Proteomes" id="UP000235116"/>
    </source>
</evidence>
<evidence type="ECO:0000256" key="2">
    <source>
        <dbReference type="ARBA" id="ARBA00022980"/>
    </source>
</evidence>